<dbReference type="Proteomes" id="UP001354989">
    <property type="component" value="Chromosome"/>
</dbReference>
<dbReference type="EMBL" id="AP025292">
    <property type="protein sequence ID" value="BDC97741.1"/>
    <property type="molecule type" value="Genomic_DNA"/>
</dbReference>
<gene>
    <name evidence="2" type="ORF">PEPS_00220</name>
</gene>
<evidence type="ECO:0000256" key="1">
    <source>
        <dbReference type="SAM" id="SignalP"/>
    </source>
</evidence>
<proteinExistence type="predicted"/>
<feature type="chain" id="PRO_5046254873" description="Outer membrane protein beta-barrel domain-containing protein" evidence="1">
    <location>
        <begin position="22"/>
        <end position="163"/>
    </location>
</feature>
<feature type="signal peptide" evidence="1">
    <location>
        <begin position="1"/>
        <end position="21"/>
    </location>
</feature>
<accession>A0ABN6L3V3</accession>
<reference evidence="2 3" key="1">
    <citation type="submission" date="2021-12" db="EMBL/GenBank/DDBJ databases">
        <title>Genome sequencing of bacteria with rrn-lacking chromosome and rrn-plasmid.</title>
        <authorList>
            <person name="Anda M."/>
            <person name="Iwasaki W."/>
        </authorList>
    </citation>
    <scope>NUCLEOTIDE SEQUENCE [LARGE SCALE GENOMIC DNA]</scope>
    <source>
        <strain evidence="2 3">NBRC 101262</strain>
    </source>
</reference>
<keyword evidence="1" id="KW-0732">Signal</keyword>
<protein>
    <recommendedName>
        <fullName evidence="4">Outer membrane protein beta-barrel domain-containing protein</fullName>
    </recommendedName>
</protein>
<dbReference type="SUPFAM" id="SSF56935">
    <property type="entry name" value="Porins"/>
    <property type="match status" value="1"/>
</dbReference>
<organism evidence="2 3">
    <name type="scientific">Persicobacter psychrovividus</name>
    <dbReference type="NCBI Taxonomy" id="387638"/>
    <lineage>
        <taxon>Bacteria</taxon>
        <taxon>Pseudomonadati</taxon>
        <taxon>Bacteroidota</taxon>
        <taxon>Cytophagia</taxon>
        <taxon>Cytophagales</taxon>
        <taxon>Persicobacteraceae</taxon>
        <taxon>Persicobacter</taxon>
    </lineage>
</organism>
<keyword evidence="3" id="KW-1185">Reference proteome</keyword>
<sequence length="163" mass="17702">MKKFLFASLFLLGMAVVPAKAQIVQGFFVYGFDQFSNQGADKSFNTFGAEVNVFIPTTKWGINAGYSTGSVKHENAMFEDGKAHNWNVGVAYKLIKLPLVSVAPIVGLNGYSQPNIENASENFTRDTEFGLDLGLTAHVAFIAAIAKYDPVKNYGEVGIGFSF</sequence>
<evidence type="ECO:0008006" key="4">
    <source>
        <dbReference type="Google" id="ProtNLM"/>
    </source>
</evidence>
<evidence type="ECO:0000313" key="2">
    <source>
        <dbReference type="EMBL" id="BDC97741.1"/>
    </source>
</evidence>
<evidence type="ECO:0000313" key="3">
    <source>
        <dbReference type="Proteomes" id="UP001354989"/>
    </source>
</evidence>
<dbReference type="RefSeq" id="WP_332919381.1">
    <property type="nucleotide sequence ID" value="NZ_AP025292.1"/>
</dbReference>
<name>A0ABN6L3V3_9BACT</name>